<dbReference type="EMBL" id="JBFOLK010000013">
    <property type="protein sequence ID" value="KAL2465942.1"/>
    <property type="molecule type" value="Genomic_DNA"/>
</dbReference>
<protein>
    <submittedName>
        <fullName evidence="7">Protein STRICTOSIDINE SYNTHASE-LIKE 10</fullName>
    </submittedName>
</protein>
<evidence type="ECO:0000313" key="7">
    <source>
        <dbReference type="EMBL" id="KAL2465942.1"/>
    </source>
</evidence>
<dbReference type="GO" id="GO:0005773">
    <property type="term" value="C:vacuole"/>
    <property type="evidence" value="ECO:0007669"/>
    <property type="project" value="UniProtKB-SubCell"/>
</dbReference>
<evidence type="ECO:0000259" key="6">
    <source>
        <dbReference type="Pfam" id="PF03088"/>
    </source>
</evidence>
<evidence type="ECO:0000256" key="1">
    <source>
        <dbReference type="ARBA" id="ARBA00004116"/>
    </source>
</evidence>
<comment type="similarity">
    <text evidence="2">Belongs to the strictosidine synthase family.</text>
</comment>
<evidence type="ECO:0000256" key="5">
    <source>
        <dbReference type="ARBA" id="ARBA00023180"/>
    </source>
</evidence>
<evidence type="ECO:0000313" key="8">
    <source>
        <dbReference type="Proteomes" id="UP001604336"/>
    </source>
</evidence>
<evidence type="ECO:0000256" key="2">
    <source>
        <dbReference type="ARBA" id="ARBA00009191"/>
    </source>
</evidence>
<dbReference type="Gene3D" id="2.120.10.30">
    <property type="entry name" value="TolB, C-terminal domain"/>
    <property type="match status" value="1"/>
</dbReference>
<dbReference type="SUPFAM" id="SSF63829">
    <property type="entry name" value="Calcium-dependent phosphotriesterase"/>
    <property type="match status" value="1"/>
</dbReference>
<keyword evidence="3" id="KW-0926">Vacuole</keyword>
<name>A0ABD1PPV3_9LAMI</name>
<dbReference type="Proteomes" id="UP001604336">
    <property type="component" value="Unassembled WGS sequence"/>
</dbReference>
<feature type="domain" description="Strictosidine synthase conserved region" evidence="6">
    <location>
        <begin position="55"/>
        <end position="142"/>
    </location>
</feature>
<evidence type="ECO:0000256" key="4">
    <source>
        <dbReference type="ARBA" id="ARBA00022729"/>
    </source>
</evidence>
<dbReference type="InterPro" id="IPR011042">
    <property type="entry name" value="6-blade_b-propeller_TolB-like"/>
</dbReference>
<dbReference type="InterPro" id="IPR018119">
    <property type="entry name" value="Strictosidine_synth_cons-reg"/>
</dbReference>
<keyword evidence="5" id="KW-0325">Glycoprotein</keyword>
<organism evidence="7 8">
    <name type="scientific">Abeliophyllum distichum</name>
    <dbReference type="NCBI Taxonomy" id="126358"/>
    <lineage>
        <taxon>Eukaryota</taxon>
        <taxon>Viridiplantae</taxon>
        <taxon>Streptophyta</taxon>
        <taxon>Embryophyta</taxon>
        <taxon>Tracheophyta</taxon>
        <taxon>Spermatophyta</taxon>
        <taxon>Magnoliopsida</taxon>
        <taxon>eudicotyledons</taxon>
        <taxon>Gunneridae</taxon>
        <taxon>Pentapetalae</taxon>
        <taxon>asterids</taxon>
        <taxon>lamiids</taxon>
        <taxon>Lamiales</taxon>
        <taxon>Oleaceae</taxon>
        <taxon>Forsythieae</taxon>
        <taxon>Abeliophyllum</taxon>
    </lineage>
</organism>
<comment type="caution">
    <text evidence="7">The sequence shown here is derived from an EMBL/GenBank/DDBJ whole genome shotgun (WGS) entry which is preliminary data.</text>
</comment>
<evidence type="ECO:0000256" key="3">
    <source>
        <dbReference type="ARBA" id="ARBA00022554"/>
    </source>
</evidence>
<proteinExistence type="inferred from homology"/>
<dbReference type="AlphaFoldDB" id="A0ABD1PPV3"/>
<dbReference type="PANTHER" id="PTHR10426">
    <property type="entry name" value="STRICTOSIDINE SYNTHASE-RELATED"/>
    <property type="match status" value="1"/>
</dbReference>
<sequence length="266" mass="29918">MEHICGRPLGLRFHKKTGDLYIADAYLGLQVVGPTGGKATQLVAEVDGQPLHFTNDMDIDEENEVIYFTESSTKFHRREFIPSVLTLDKTGRLMKYDISSKNATVLLQGLTFPNGVALSEDRSFVLVSETTTCRIIRFWLQGPNAGKHEIFVEVQGFPDNIRRNSDGDFWVALHSKRGLLVKWMLSNSSFGKILIKLPLTFPQLHYLLVGGKPHATAVKLSKEGKILQVLEDIEGKTLRFISEVEERNGKLWVASVLMPFIGIYNL</sequence>
<dbReference type="FunFam" id="2.120.10.30:FF:000032">
    <property type="entry name" value="Protein STRICTOSIDINE SYNTHASE-LIKE 13"/>
    <property type="match status" value="1"/>
</dbReference>
<keyword evidence="4" id="KW-0732">Signal</keyword>
<reference evidence="8" key="1">
    <citation type="submission" date="2024-07" db="EMBL/GenBank/DDBJ databases">
        <title>Two chromosome-level genome assemblies of Korean endemic species Abeliophyllum distichum and Forsythia ovata (Oleaceae).</title>
        <authorList>
            <person name="Jang H."/>
        </authorList>
    </citation>
    <scope>NUCLEOTIDE SEQUENCE [LARGE SCALE GENOMIC DNA]</scope>
</reference>
<gene>
    <name evidence="7" type="ORF">Adt_41793</name>
</gene>
<dbReference type="PANTHER" id="PTHR10426:SF69">
    <property type="entry name" value="PROTEIN STRICTOSIDINE SYNTHASE-LIKE 10"/>
    <property type="match status" value="1"/>
</dbReference>
<keyword evidence="8" id="KW-1185">Reference proteome</keyword>
<accession>A0ABD1PPV3</accession>
<comment type="subcellular location">
    <subcellularLocation>
        <location evidence="1">Vacuole</location>
    </subcellularLocation>
</comment>
<dbReference type="Pfam" id="PF03088">
    <property type="entry name" value="Str_synth"/>
    <property type="match status" value="1"/>
</dbReference>